<sequence length="127" mass="13654">MAGWSVHGIAGFSLARVLRGLVERGMEEQDGPGRELNAYERVLAEDRRVVREMFRVSIGGAHAGLAITVFIVVLFAIIGGTVWALIVGGAVAFWFAVALIAVVGAGRRGWAAVKRAYLLTFGWAGWL</sequence>
<dbReference type="EMBL" id="BMSJ01000011">
    <property type="protein sequence ID" value="GGR42982.1"/>
    <property type="molecule type" value="Genomic_DNA"/>
</dbReference>
<organism evidence="2 3">
    <name type="scientific">Streptomyces cinereoruber</name>
    <dbReference type="NCBI Taxonomy" id="67260"/>
    <lineage>
        <taxon>Bacteria</taxon>
        <taxon>Bacillati</taxon>
        <taxon>Actinomycetota</taxon>
        <taxon>Actinomycetes</taxon>
        <taxon>Kitasatosporales</taxon>
        <taxon>Streptomycetaceae</taxon>
        <taxon>Streptomyces</taxon>
    </lineage>
</organism>
<keyword evidence="1" id="KW-0812">Transmembrane</keyword>
<dbReference type="Proteomes" id="UP000642014">
    <property type="component" value="Unassembled WGS sequence"/>
</dbReference>
<dbReference type="AlphaFoldDB" id="A0AAV4KQE6"/>
<proteinExistence type="predicted"/>
<evidence type="ECO:0000256" key="1">
    <source>
        <dbReference type="SAM" id="Phobius"/>
    </source>
</evidence>
<keyword evidence="1" id="KW-0472">Membrane</keyword>
<reference evidence="2 3" key="1">
    <citation type="journal article" date="2014" name="Int. J. Syst. Evol. Microbiol.">
        <title>Complete genome sequence of Corynebacterium casei LMG S-19264T (=DSM 44701T), isolated from a smear-ripened cheese.</title>
        <authorList>
            <consortium name="US DOE Joint Genome Institute (JGI-PGF)"/>
            <person name="Walter F."/>
            <person name="Albersmeier A."/>
            <person name="Kalinowski J."/>
            <person name="Ruckert C."/>
        </authorList>
    </citation>
    <scope>NUCLEOTIDE SEQUENCE [LARGE SCALE GENOMIC DNA]</scope>
    <source>
        <strain evidence="2 3">JCM 4205</strain>
    </source>
</reference>
<protein>
    <submittedName>
        <fullName evidence="2">Uncharacterized protein</fullName>
    </submittedName>
</protein>
<evidence type="ECO:0000313" key="3">
    <source>
        <dbReference type="Proteomes" id="UP000642014"/>
    </source>
</evidence>
<keyword evidence="1" id="KW-1133">Transmembrane helix</keyword>
<name>A0AAV4KQE6_9ACTN</name>
<gene>
    <name evidence="2" type="ORF">GCM10010497_52990</name>
</gene>
<comment type="caution">
    <text evidence="2">The sequence shown here is derived from an EMBL/GenBank/DDBJ whole genome shotgun (WGS) entry which is preliminary data.</text>
</comment>
<accession>A0AAV4KQE6</accession>
<feature type="transmembrane region" description="Helical" evidence="1">
    <location>
        <begin position="83"/>
        <end position="105"/>
    </location>
</feature>
<feature type="transmembrane region" description="Helical" evidence="1">
    <location>
        <begin position="56"/>
        <end position="77"/>
    </location>
</feature>
<evidence type="ECO:0000313" key="2">
    <source>
        <dbReference type="EMBL" id="GGR42982.1"/>
    </source>
</evidence>